<organism evidence="2 3">
    <name type="scientific">Symbiodinium necroappetens</name>
    <dbReference type="NCBI Taxonomy" id="1628268"/>
    <lineage>
        <taxon>Eukaryota</taxon>
        <taxon>Sar</taxon>
        <taxon>Alveolata</taxon>
        <taxon>Dinophyceae</taxon>
        <taxon>Suessiales</taxon>
        <taxon>Symbiodiniaceae</taxon>
        <taxon>Symbiodinium</taxon>
    </lineage>
</organism>
<name>A0A812Q7M9_9DINO</name>
<gene>
    <name evidence="2" type="ORF">SNEC2469_LOCUS10255</name>
</gene>
<feature type="region of interest" description="Disordered" evidence="1">
    <location>
        <begin position="145"/>
        <end position="190"/>
    </location>
</feature>
<sequence length="286" mass="32400">MRRRFLALMPAVMGAAMNMEVSPEGRPLHWGIKAPREVAFTEEAQPGYYGMPGPMPMQPSYPSMNAPVQMAPAPQPQGGERSSNEPQAFGGLREYDMTLSLDAGLHLESDDGVWISSRSDGPRKDDENYDTNTLLSIPRQIYEKLSGRGNRTKGDEPWGRHAKADELEAREDVRDDREGGARRDGRRRGAADRDWRHDLFNYATERERQARNNRGAWGHDDRGDWGGADVRDREAPRKRGRGDHWDRGQEWQARPDTAGGAAAAPSFKPADDEETRKRRKRMERFS</sequence>
<proteinExistence type="predicted"/>
<dbReference type="OrthoDB" id="435583at2759"/>
<dbReference type="Proteomes" id="UP000601435">
    <property type="component" value="Unassembled WGS sequence"/>
</dbReference>
<comment type="caution">
    <text evidence="2">The sequence shown here is derived from an EMBL/GenBank/DDBJ whole genome shotgun (WGS) entry which is preliminary data.</text>
</comment>
<dbReference type="EMBL" id="CAJNJA010016371">
    <property type="protein sequence ID" value="CAE7379425.1"/>
    <property type="molecule type" value="Genomic_DNA"/>
</dbReference>
<feature type="compositionally biased region" description="Basic residues" evidence="1">
    <location>
        <begin position="277"/>
        <end position="286"/>
    </location>
</feature>
<feature type="region of interest" description="Disordered" evidence="1">
    <location>
        <begin position="202"/>
        <end position="286"/>
    </location>
</feature>
<feature type="compositionally biased region" description="Basic and acidic residues" evidence="1">
    <location>
        <begin position="217"/>
        <end position="249"/>
    </location>
</feature>
<reference evidence="2" key="1">
    <citation type="submission" date="2021-02" db="EMBL/GenBank/DDBJ databases">
        <authorList>
            <person name="Dougan E. K."/>
            <person name="Rhodes N."/>
            <person name="Thang M."/>
            <person name="Chan C."/>
        </authorList>
    </citation>
    <scope>NUCLEOTIDE SEQUENCE</scope>
</reference>
<evidence type="ECO:0000313" key="3">
    <source>
        <dbReference type="Proteomes" id="UP000601435"/>
    </source>
</evidence>
<protein>
    <submittedName>
        <fullName evidence="2">Uncharacterized protein</fullName>
    </submittedName>
</protein>
<accession>A0A812Q7M9</accession>
<feature type="non-terminal residue" evidence="2">
    <location>
        <position position="1"/>
    </location>
</feature>
<feature type="region of interest" description="Disordered" evidence="1">
    <location>
        <begin position="112"/>
        <end position="132"/>
    </location>
</feature>
<keyword evidence="3" id="KW-1185">Reference proteome</keyword>
<evidence type="ECO:0000313" key="2">
    <source>
        <dbReference type="EMBL" id="CAE7379425.1"/>
    </source>
</evidence>
<dbReference type="AlphaFoldDB" id="A0A812Q7M9"/>
<evidence type="ECO:0000256" key="1">
    <source>
        <dbReference type="SAM" id="MobiDB-lite"/>
    </source>
</evidence>